<evidence type="ECO:0000313" key="2">
    <source>
        <dbReference type="EMBL" id="SFI67998.1"/>
    </source>
</evidence>
<name>A0A1I3K6Q0_9SPIR</name>
<gene>
    <name evidence="2" type="ORF">SAMN04487775_10497</name>
</gene>
<proteinExistence type="inferred from homology"/>
<organism evidence="2 3">
    <name type="scientific">Treponema bryantii</name>
    <dbReference type="NCBI Taxonomy" id="163"/>
    <lineage>
        <taxon>Bacteria</taxon>
        <taxon>Pseudomonadati</taxon>
        <taxon>Spirochaetota</taxon>
        <taxon>Spirochaetia</taxon>
        <taxon>Spirochaetales</taxon>
        <taxon>Treponemataceae</taxon>
        <taxon>Treponema</taxon>
    </lineage>
</organism>
<evidence type="ECO:0000313" key="3">
    <source>
        <dbReference type="Proteomes" id="UP000182737"/>
    </source>
</evidence>
<dbReference type="Proteomes" id="UP000182737">
    <property type="component" value="Unassembled WGS sequence"/>
</dbReference>
<evidence type="ECO:0000256" key="1">
    <source>
        <dbReference type="ARBA" id="ARBA00044755"/>
    </source>
</evidence>
<dbReference type="PANTHER" id="PTHR35024">
    <property type="entry name" value="HYPOTHETICAL CYTOSOLIC PROTEIN"/>
    <property type="match status" value="1"/>
</dbReference>
<protein>
    <submittedName>
        <fullName evidence="2">Protein CcmA, bactofilin family</fullName>
    </submittedName>
</protein>
<keyword evidence="3" id="KW-1185">Reference proteome</keyword>
<dbReference type="InterPro" id="IPR007607">
    <property type="entry name" value="BacA/B"/>
</dbReference>
<dbReference type="AlphaFoldDB" id="A0A1I3K6Q0"/>
<dbReference type="PANTHER" id="PTHR35024:SF4">
    <property type="entry name" value="POLYMER-FORMING CYTOSKELETAL PROTEIN"/>
    <property type="match status" value="1"/>
</dbReference>
<dbReference type="OrthoDB" id="360546at2"/>
<comment type="similarity">
    <text evidence="1">Belongs to the bactofilin family.</text>
</comment>
<dbReference type="RefSeq" id="WP_074931211.1">
    <property type="nucleotide sequence ID" value="NZ_FORI01000004.1"/>
</dbReference>
<dbReference type="EMBL" id="FORI01000004">
    <property type="protein sequence ID" value="SFI67998.1"/>
    <property type="molecule type" value="Genomic_DNA"/>
</dbReference>
<accession>A0A1I3K6Q0</accession>
<dbReference type="Pfam" id="PF04519">
    <property type="entry name" value="Bactofilin"/>
    <property type="match status" value="1"/>
</dbReference>
<reference evidence="3" key="1">
    <citation type="submission" date="2016-10" db="EMBL/GenBank/DDBJ databases">
        <authorList>
            <person name="Varghese N."/>
            <person name="Submissions S."/>
        </authorList>
    </citation>
    <scope>NUCLEOTIDE SEQUENCE [LARGE SCALE GENOMIC DNA]</scope>
    <source>
        <strain evidence="3">XBD1002</strain>
    </source>
</reference>
<sequence length="124" mass="13490">MFDVKDTDFFDMEDEAFDTIVEKDISFTGSIKMKKAFMIRGKVNGKIDSTSDLVIDSDAVVNADITAERVLIRGKVKGNVIGNKLIFITASGALDGDITTGKVVLEPGCIFTGKCSMVRSENEK</sequence>